<proteinExistence type="predicted"/>
<feature type="transmembrane region" description="Helical" evidence="1">
    <location>
        <begin position="104"/>
        <end position="124"/>
    </location>
</feature>
<dbReference type="OrthoDB" id="9976870at2759"/>
<sequence>VLEGSVHITLGNKCLFLTPEEGEVCILPFTRNNLIPGPLSDTQRTTKVLLSAPKAEGDRMLDFLSYENYYRYLDQAISCNEGIDILQILCMFDAGGSCIALPRFILFNMALSMVIGVVLGRWVGRLLGYQPYYKEWSTDWDTARQRMAKCIFQRRFATT</sequence>
<evidence type="ECO:0000313" key="2">
    <source>
        <dbReference type="EMBL" id="KAF2113910.1"/>
    </source>
</evidence>
<keyword evidence="1" id="KW-1133">Transmembrane helix</keyword>
<gene>
    <name evidence="2" type="ORF">BDV96DRAFT_495626</name>
</gene>
<dbReference type="Proteomes" id="UP000799770">
    <property type="component" value="Unassembled WGS sequence"/>
</dbReference>
<protein>
    <submittedName>
        <fullName evidence="2">Uncharacterized protein</fullName>
    </submittedName>
</protein>
<dbReference type="EMBL" id="ML977326">
    <property type="protein sequence ID" value="KAF2113910.1"/>
    <property type="molecule type" value="Genomic_DNA"/>
</dbReference>
<accession>A0A6A5Z3C1</accession>
<dbReference type="AlphaFoldDB" id="A0A6A5Z3C1"/>
<reference evidence="2" key="1">
    <citation type="journal article" date="2020" name="Stud. Mycol.">
        <title>101 Dothideomycetes genomes: a test case for predicting lifestyles and emergence of pathogens.</title>
        <authorList>
            <person name="Haridas S."/>
            <person name="Albert R."/>
            <person name="Binder M."/>
            <person name="Bloem J."/>
            <person name="Labutti K."/>
            <person name="Salamov A."/>
            <person name="Andreopoulos B."/>
            <person name="Baker S."/>
            <person name="Barry K."/>
            <person name="Bills G."/>
            <person name="Bluhm B."/>
            <person name="Cannon C."/>
            <person name="Castanera R."/>
            <person name="Culley D."/>
            <person name="Daum C."/>
            <person name="Ezra D."/>
            <person name="Gonzalez J."/>
            <person name="Henrissat B."/>
            <person name="Kuo A."/>
            <person name="Liang C."/>
            <person name="Lipzen A."/>
            <person name="Lutzoni F."/>
            <person name="Magnuson J."/>
            <person name="Mondo S."/>
            <person name="Nolan M."/>
            <person name="Ohm R."/>
            <person name="Pangilinan J."/>
            <person name="Park H.-J."/>
            <person name="Ramirez L."/>
            <person name="Alfaro M."/>
            <person name="Sun H."/>
            <person name="Tritt A."/>
            <person name="Yoshinaga Y."/>
            <person name="Zwiers L.-H."/>
            <person name="Turgeon B."/>
            <person name="Goodwin S."/>
            <person name="Spatafora J."/>
            <person name="Crous P."/>
            <person name="Grigoriev I."/>
        </authorList>
    </citation>
    <scope>NUCLEOTIDE SEQUENCE</scope>
    <source>
        <strain evidence="2">CBS 627.86</strain>
    </source>
</reference>
<evidence type="ECO:0000313" key="3">
    <source>
        <dbReference type="Proteomes" id="UP000799770"/>
    </source>
</evidence>
<organism evidence="2 3">
    <name type="scientific">Lophiotrema nucula</name>
    <dbReference type="NCBI Taxonomy" id="690887"/>
    <lineage>
        <taxon>Eukaryota</taxon>
        <taxon>Fungi</taxon>
        <taxon>Dikarya</taxon>
        <taxon>Ascomycota</taxon>
        <taxon>Pezizomycotina</taxon>
        <taxon>Dothideomycetes</taxon>
        <taxon>Pleosporomycetidae</taxon>
        <taxon>Pleosporales</taxon>
        <taxon>Lophiotremataceae</taxon>
        <taxon>Lophiotrema</taxon>
    </lineage>
</organism>
<name>A0A6A5Z3C1_9PLEO</name>
<evidence type="ECO:0000256" key="1">
    <source>
        <dbReference type="SAM" id="Phobius"/>
    </source>
</evidence>
<keyword evidence="1" id="KW-0472">Membrane</keyword>
<feature type="non-terminal residue" evidence="2">
    <location>
        <position position="1"/>
    </location>
</feature>
<keyword evidence="3" id="KW-1185">Reference proteome</keyword>
<keyword evidence="1" id="KW-0812">Transmembrane</keyword>